<evidence type="ECO:0000313" key="1">
    <source>
        <dbReference type="EMBL" id="MBD3662597.1"/>
    </source>
</evidence>
<keyword evidence="2" id="KW-1185">Reference proteome</keyword>
<dbReference type="AlphaFoldDB" id="A0A927D3D6"/>
<dbReference type="RefSeq" id="WP_191073619.1">
    <property type="nucleotide sequence ID" value="NZ_JACTAG010000001.1"/>
</dbReference>
<protein>
    <submittedName>
        <fullName evidence="1">Uncharacterized protein</fullName>
    </submittedName>
</protein>
<accession>A0A927D3D6</accession>
<organism evidence="1 2">
    <name type="scientific">Sulfitobacter aestuariivivens</name>
    <dbReference type="NCBI Taxonomy" id="2766981"/>
    <lineage>
        <taxon>Bacteria</taxon>
        <taxon>Pseudomonadati</taxon>
        <taxon>Pseudomonadota</taxon>
        <taxon>Alphaproteobacteria</taxon>
        <taxon>Rhodobacterales</taxon>
        <taxon>Roseobacteraceae</taxon>
        <taxon>Sulfitobacter</taxon>
    </lineage>
</organism>
<sequence length="104" mass="12136">MSRINDNRHNYDIWYVGVMPCKLFELFIRNFDALRTSAIQKNNDLAFDLKNQEAIRIDLYPLGNPFQGRCFIAFTGSRLDLKASNCVRVLGFSKFAHTQKTMRQ</sequence>
<dbReference type="Proteomes" id="UP000635142">
    <property type="component" value="Unassembled WGS sequence"/>
</dbReference>
<reference evidence="1" key="1">
    <citation type="submission" date="2020-08" db="EMBL/GenBank/DDBJ databases">
        <title>Sulfitobacter aestuariivivens sp. nov., isolated from a tidal flat.</title>
        <authorList>
            <person name="Park S."/>
            <person name="Yoon J.-H."/>
        </authorList>
    </citation>
    <scope>NUCLEOTIDE SEQUENCE</scope>
    <source>
        <strain evidence="1">TSTF-M16</strain>
    </source>
</reference>
<name>A0A927D3D6_9RHOB</name>
<comment type="caution">
    <text evidence="1">The sequence shown here is derived from an EMBL/GenBank/DDBJ whole genome shotgun (WGS) entry which is preliminary data.</text>
</comment>
<proteinExistence type="predicted"/>
<gene>
    <name evidence="1" type="ORF">H9Q16_01535</name>
</gene>
<dbReference type="EMBL" id="JACTAG010000001">
    <property type="protein sequence ID" value="MBD3662597.1"/>
    <property type="molecule type" value="Genomic_DNA"/>
</dbReference>
<evidence type="ECO:0000313" key="2">
    <source>
        <dbReference type="Proteomes" id="UP000635142"/>
    </source>
</evidence>